<protein>
    <submittedName>
        <fullName evidence="2">Uncharacterized protein</fullName>
    </submittedName>
</protein>
<feature type="compositionally biased region" description="Pro residues" evidence="1">
    <location>
        <begin position="27"/>
        <end position="38"/>
    </location>
</feature>
<accession>A0AAV7LDL4</accession>
<keyword evidence="3" id="KW-1185">Reference proteome</keyword>
<comment type="caution">
    <text evidence="2">The sequence shown here is derived from an EMBL/GenBank/DDBJ whole genome shotgun (WGS) entry which is preliminary data.</text>
</comment>
<feature type="region of interest" description="Disordered" evidence="1">
    <location>
        <begin position="1"/>
        <end position="108"/>
    </location>
</feature>
<evidence type="ECO:0000256" key="1">
    <source>
        <dbReference type="SAM" id="MobiDB-lite"/>
    </source>
</evidence>
<organism evidence="2 3">
    <name type="scientific">Pleurodeles waltl</name>
    <name type="common">Iberian ribbed newt</name>
    <dbReference type="NCBI Taxonomy" id="8319"/>
    <lineage>
        <taxon>Eukaryota</taxon>
        <taxon>Metazoa</taxon>
        <taxon>Chordata</taxon>
        <taxon>Craniata</taxon>
        <taxon>Vertebrata</taxon>
        <taxon>Euteleostomi</taxon>
        <taxon>Amphibia</taxon>
        <taxon>Batrachia</taxon>
        <taxon>Caudata</taxon>
        <taxon>Salamandroidea</taxon>
        <taxon>Salamandridae</taxon>
        <taxon>Pleurodelinae</taxon>
        <taxon>Pleurodeles</taxon>
    </lineage>
</organism>
<evidence type="ECO:0000313" key="2">
    <source>
        <dbReference type="EMBL" id="KAJ1089697.1"/>
    </source>
</evidence>
<dbReference type="AlphaFoldDB" id="A0AAV7LDL4"/>
<sequence length="108" mass="11002">MPPQVVQSSFCARRGPRLHSSSCVPAAPGPARPPPPTERGPAGAPASRPDPPKGAHPRTQCTPRGPRALLPPAATRAGSPQRAGAPPLCFPGSGQRISGETRPLTPPS</sequence>
<dbReference type="EMBL" id="JANPWB010000015">
    <property type="protein sequence ID" value="KAJ1089697.1"/>
    <property type="molecule type" value="Genomic_DNA"/>
</dbReference>
<feature type="compositionally biased region" description="Low complexity" evidence="1">
    <location>
        <begin position="62"/>
        <end position="78"/>
    </location>
</feature>
<evidence type="ECO:0000313" key="3">
    <source>
        <dbReference type="Proteomes" id="UP001066276"/>
    </source>
</evidence>
<gene>
    <name evidence="2" type="ORF">NDU88_002844</name>
</gene>
<proteinExistence type="predicted"/>
<dbReference type="Proteomes" id="UP001066276">
    <property type="component" value="Chromosome 11"/>
</dbReference>
<reference evidence="2" key="1">
    <citation type="journal article" date="2022" name="bioRxiv">
        <title>Sequencing and chromosome-scale assembly of the giantPleurodeles waltlgenome.</title>
        <authorList>
            <person name="Brown T."/>
            <person name="Elewa A."/>
            <person name="Iarovenko S."/>
            <person name="Subramanian E."/>
            <person name="Araus A.J."/>
            <person name="Petzold A."/>
            <person name="Susuki M."/>
            <person name="Suzuki K.-i.T."/>
            <person name="Hayashi T."/>
            <person name="Toyoda A."/>
            <person name="Oliveira C."/>
            <person name="Osipova E."/>
            <person name="Leigh N.D."/>
            <person name="Simon A."/>
            <person name="Yun M.H."/>
        </authorList>
    </citation>
    <scope>NUCLEOTIDE SEQUENCE</scope>
    <source>
        <strain evidence="2">20211129_DDA</strain>
        <tissue evidence="2">Liver</tissue>
    </source>
</reference>
<feature type="compositionally biased region" description="Polar residues" evidence="1">
    <location>
        <begin position="1"/>
        <end position="10"/>
    </location>
</feature>
<name>A0AAV7LDL4_PLEWA</name>